<organism evidence="2 3">
    <name type="scientific">Limnochorda pilosa</name>
    <dbReference type="NCBI Taxonomy" id="1555112"/>
    <lineage>
        <taxon>Bacteria</taxon>
        <taxon>Bacillati</taxon>
        <taxon>Bacillota</taxon>
        <taxon>Limnochordia</taxon>
        <taxon>Limnochordales</taxon>
        <taxon>Limnochordaceae</taxon>
        <taxon>Limnochorda</taxon>
    </lineage>
</organism>
<dbReference type="RefSeq" id="WP_158509549.1">
    <property type="nucleotide sequence ID" value="NZ_AP014924.1"/>
</dbReference>
<dbReference type="Proteomes" id="UP000065807">
    <property type="component" value="Chromosome"/>
</dbReference>
<proteinExistence type="predicted"/>
<dbReference type="GO" id="GO:0016301">
    <property type="term" value="F:kinase activity"/>
    <property type="evidence" value="ECO:0007669"/>
    <property type="project" value="UniProtKB-KW"/>
</dbReference>
<keyword evidence="2" id="KW-0808">Transferase</keyword>
<dbReference type="PATRIC" id="fig|1555112.3.peg.961"/>
<dbReference type="Gene3D" id="3.30.420.40">
    <property type="match status" value="2"/>
</dbReference>
<reference evidence="3" key="2">
    <citation type="journal article" date="2016" name="Int. J. Syst. Evol. Microbiol.">
        <title>Complete genome sequence and cell structure of Limnochorda pilosa, a Gram-negative spore-former within the phylum Firmicutes.</title>
        <authorList>
            <person name="Watanabe M."/>
            <person name="Kojima H."/>
            <person name="Fukui M."/>
        </authorList>
    </citation>
    <scope>NUCLEOTIDE SEQUENCE [LARGE SCALE GENOMIC DNA]</scope>
    <source>
        <strain evidence="3">HC45</strain>
    </source>
</reference>
<name>A0A0K2SI69_LIMPI</name>
<dbReference type="PANTHER" id="PTHR43190">
    <property type="entry name" value="N-ACETYL-D-GLUCOSAMINE KINASE"/>
    <property type="match status" value="1"/>
</dbReference>
<gene>
    <name evidence="2" type="ORF">LIP_0923</name>
</gene>
<protein>
    <submittedName>
        <fullName evidence="2">N-acetylglucosamine kinase</fullName>
    </submittedName>
</protein>
<dbReference type="EMBL" id="AP014924">
    <property type="protein sequence ID" value="BAS26780.1"/>
    <property type="molecule type" value="Genomic_DNA"/>
</dbReference>
<reference evidence="3" key="1">
    <citation type="submission" date="2015-07" db="EMBL/GenBank/DDBJ databases">
        <title>Complete genome sequence and phylogenetic analysis of Limnochorda pilosa.</title>
        <authorList>
            <person name="Watanabe M."/>
            <person name="Kojima H."/>
            <person name="Fukui M."/>
        </authorList>
    </citation>
    <scope>NUCLEOTIDE SEQUENCE [LARGE SCALE GENOMIC DNA]</scope>
    <source>
        <strain evidence="3">HC45</strain>
    </source>
</reference>
<dbReference type="Pfam" id="PF01869">
    <property type="entry name" value="BcrAD_BadFG"/>
    <property type="match status" value="1"/>
</dbReference>
<feature type="domain" description="ATPase BadF/BadG/BcrA/BcrD type" evidence="1">
    <location>
        <begin position="9"/>
        <end position="298"/>
    </location>
</feature>
<dbReference type="SUPFAM" id="SSF53067">
    <property type="entry name" value="Actin-like ATPase domain"/>
    <property type="match status" value="2"/>
</dbReference>
<evidence type="ECO:0000259" key="1">
    <source>
        <dbReference type="Pfam" id="PF01869"/>
    </source>
</evidence>
<evidence type="ECO:0000313" key="3">
    <source>
        <dbReference type="Proteomes" id="UP000065807"/>
    </source>
</evidence>
<dbReference type="CDD" id="cd24007">
    <property type="entry name" value="ASKHA_NBD_eukNAGK-like"/>
    <property type="match status" value="1"/>
</dbReference>
<accession>A0A0K2SI69</accession>
<dbReference type="InterPro" id="IPR043129">
    <property type="entry name" value="ATPase_NBD"/>
</dbReference>
<keyword evidence="3" id="KW-1185">Reference proteome</keyword>
<dbReference type="OrthoDB" id="9772633at2"/>
<dbReference type="AlphaFoldDB" id="A0A0K2SI69"/>
<evidence type="ECO:0000313" key="2">
    <source>
        <dbReference type="EMBL" id="BAS26780.1"/>
    </source>
</evidence>
<keyword evidence="2" id="KW-0418">Kinase</keyword>
<sequence>MGGATEIVLGIDSGGSKTIGCAVTRDGTVIGTGFGGGTNLYFVPEDEAIFAIQQASRQALAEVDGEVAAVYLSAPGLTFDVAELALEGTFRYRNLVVEGDAPAAFRGALPQGDGVVVLTGTGSFAYGEWRGRTATVGGWGSLLGDEGSGYWIAVEGLKAVVRASDGLGPPTALTRLFRKTLLYGMERELVGLVYRKGLSRERIASLATVVSDAADEGDAVAREIFRNAAGELVKQAAAVISRLGVGRDDEVSVAVTGGVSAAGSPLLDPFVDALNLAAPNVVLVPARFPPFVGAVLRACEVAALPVDESFIERVAGQIDAAQTVPSSPQLKRRSAL</sequence>
<dbReference type="PANTHER" id="PTHR43190:SF3">
    <property type="entry name" value="N-ACETYL-D-GLUCOSAMINE KINASE"/>
    <property type="match status" value="1"/>
</dbReference>
<dbReference type="InterPro" id="IPR002731">
    <property type="entry name" value="ATPase_BadF"/>
</dbReference>
<dbReference type="KEGG" id="lpil:LIP_0923"/>
<dbReference type="InterPro" id="IPR052519">
    <property type="entry name" value="Euk-type_GlcNAc_Kinase"/>
</dbReference>
<dbReference type="STRING" id="1555112.LIP_0923"/>